<feature type="transmembrane region" description="Helical" evidence="12">
    <location>
        <begin position="515"/>
        <end position="533"/>
    </location>
</feature>
<evidence type="ECO:0000256" key="12">
    <source>
        <dbReference type="SAM" id="Phobius"/>
    </source>
</evidence>
<evidence type="ECO:0000313" key="15">
    <source>
        <dbReference type="EMBL" id="CDQ76964.1"/>
    </source>
</evidence>
<evidence type="ECO:0000256" key="8">
    <source>
        <dbReference type="ARBA" id="ARBA00022989"/>
    </source>
</evidence>
<dbReference type="GO" id="GO:0055075">
    <property type="term" value="P:potassium ion homeostasis"/>
    <property type="evidence" value="ECO:0007669"/>
    <property type="project" value="TreeGrafter"/>
</dbReference>
<sequence length="941" mass="102696">MSNEHTPLLAHGVCGLSADNAVCGIGASEGTGEASTPNAVPRKLNTFFGVMVPTVLSMFSIVLFLRTGFVVGHAGLLQGLVMLLVAYTIISLTILSICAISTNGAVQGGGAYFMISRSLGPEFGGSIGLMFFLAKVCACGVYVLGLVEALLDIFGQDPASSSAFRVLPQGYWYTVLYSSIVLLLVLMVCLVGAHIFARTSFLILLVVTISLLSIYISPLALTTPLKFLITHQGPGNQTLTYNASYTGFNGTTLKDNLGCEYWLPGGTGYYFRCILVIVSLDRECSSSFLSLAGYTVDYSTGKVMSFATVFAVMFTSCTGIMAGANMSGELKNPSAAIPKGTIIAVLYTFIVYVLLFILASSTCERTLLAQDYGFFQRINIWPPFVTIGIYCSALSAAMCSLIGASRILHALALDQLFGFPLAPAAITSSSGNPWVAVLYTWGLAQCVVFAGQLNAIAGLVTVFYLLAYAAVDLACLALEWASAPNFRPTFQVFSWHTCLLGILSCLVMMFVINPVYSSASIVLLLLLLLFLHYRSPTSSWGYISQALIFHQVRKYLLMLDVRKDHVKFWRPQVLLMVANPRSSCQLINFVNQLKKGGLFVLGHVKLGDLDTLPSDPVQQQYNFWLSLVDKLGVKAFVDLTLSPSVRQGTQHLLRITGLGGMKPNTLVLGFYDSCTPEDYFLQDPAFCESKGSGGDDFGVDLPSLQAHFPPVRHVESPRWLTSEEYVGIISDAIKMSKNVCLGRYFFQLQGEGMGTKTDGATRIIDVWPLNLLQPSSTSAASVDVCSLFLLQMACVLNMASRWRHAKMRIFLCVEAESSDQGWMVKEETYRELLRKLRIRASIKIVPWDSVVQLYGQKQTQDPELEGLTKPAQALSEDFQSAVNRMLMEHSAEAAVRFLYLPRPPAHSSQSHTYLSQLEAVTYGLGPTLLIHGLTPVTCTEL</sequence>
<feature type="transmembrane region" description="Helical" evidence="12">
    <location>
        <begin position="416"/>
        <end position="435"/>
    </location>
</feature>
<dbReference type="GO" id="GO:0005886">
    <property type="term" value="C:plasma membrane"/>
    <property type="evidence" value="ECO:0007669"/>
    <property type="project" value="UniProtKB-SubCell"/>
</dbReference>
<dbReference type="Pfam" id="PF00324">
    <property type="entry name" value="AA_permease"/>
    <property type="match status" value="1"/>
</dbReference>
<evidence type="ECO:0000256" key="11">
    <source>
        <dbReference type="ARBA" id="ARBA00023228"/>
    </source>
</evidence>
<comment type="similarity">
    <text evidence="3">Belongs to the SLC12A transporter family.</text>
</comment>
<protein>
    <recommendedName>
        <fullName evidence="4">Solute carrier family 12 member 9</fullName>
    </recommendedName>
</protein>
<evidence type="ECO:0000259" key="13">
    <source>
        <dbReference type="Pfam" id="PF00324"/>
    </source>
</evidence>
<evidence type="ECO:0000256" key="1">
    <source>
        <dbReference type="ARBA" id="ARBA00004651"/>
    </source>
</evidence>
<keyword evidence="11" id="KW-0458">Lysosome</keyword>
<dbReference type="InterPro" id="IPR018491">
    <property type="entry name" value="SLC12_C"/>
</dbReference>
<dbReference type="PaxDb" id="8022-A0A060XI20"/>
<comment type="subcellular location">
    <subcellularLocation>
        <location evidence="1">Cell membrane</location>
        <topology evidence="1">Multi-pass membrane protein</topology>
    </subcellularLocation>
    <subcellularLocation>
        <location evidence="2">Lysosome membrane</location>
    </subcellularLocation>
</comment>
<accession>A0A060XI20</accession>
<keyword evidence="7 12" id="KW-0812">Transmembrane</keyword>
<dbReference type="Pfam" id="PF03522">
    <property type="entry name" value="SLC12"/>
    <property type="match status" value="1"/>
</dbReference>
<dbReference type="FunFam" id="1.20.1740.10:FF:000013">
    <property type="entry name" value="Solute carrier family 12 member"/>
    <property type="match status" value="2"/>
</dbReference>
<feature type="transmembrane region" description="Helical" evidence="12">
    <location>
        <begin position="490"/>
        <end position="509"/>
    </location>
</feature>
<gene>
    <name evidence="15" type="ORF">GSONMT00017710001</name>
</gene>
<evidence type="ECO:0000256" key="5">
    <source>
        <dbReference type="ARBA" id="ARBA00022448"/>
    </source>
</evidence>
<feature type="transmembrane region" description="Helical" evidence="12">
    <location>
        <begin position="200"/>
        <end position="221"/>
    </location>
</feature>
<dbReference type="Gene3D" id="1.20.1740.10">
    <property type="entry name" value="Amino acid/polyamine transporter I"/>
    <property type="match status" value="1"/>
</dbReference>
<keyword evidence="5" id="KW-0813">Transport</keyword>
<evidence type="ECO:0000256" key="6">
    <source>
        <dbReference type="ARBA" id="ARBA00022475"/>
    </source>
</evidence>
<dbReference type="Proteomes" id="UP000193380">
    <property type="component" value="Unassembled WGS sequence"/>
</dbReference>
<feature type="transmembrane region" description="Helical" evidence="12">
    <location>
        <begin position="171"/>
        <end position="193"/>
    </location>
</feature>
<dbReference type="PANTHER" id="PTHR11827">
    <property type="entry name" value="SOLUTE CARRIER FAMILY 12, CATION COTRANSPORTERS"/>
    <property type="match status" value="1"/>
</dbReference>
<dbReference type="InterPro" id="IPR004842">
    <property type="entry name" value="SLC12A_fam"/>
</dbReference>
<keyword evidence="6" id="KW-1003">Cell membrane</keyword>
<feature type="domain" description="Amino acid permease/ SLC12A" evidence="13">
    <location>
        <begin position="49"/>
        <end position="574"/>
    </location>
</feature>
<evidence type="ECO:0000256" key="7">
    <source>
        <dbReference type="ARBA" id="ARBA00022692"/>
    </source>
</evidence>
<name>A0A060XI20_ONCMY</name>
<feature type="transmembrane region" description="Helical" evidence="12">
    <location>
        <begin position="336"/>
        <end position="360"/>
    </location>
</feature>
<organism evidence="15 16">
    <name type="scientific">Oncorhynchus mykiss</name>
    <name type="common">Rainbow trout</name>
    <name type="synonym">Salmo gairdneri</name>
    <dbReference type="NCBI Taxonomy" id="8022"/>
    <lineage>
        <taxon>Eukaryota</taxon>
        <taxon>Metazoa</taxon>
        <taxon>Chordata</taxon>
        <taxon>Craniata</taxon>
        <taxon>Vertebrata</taxon>
        <taxon>Euteleostomi</taxon>
        <taxon>Actinopterygii</taxon>
        <taxon>Neopterygii</taxon>
        <taxon>Teleostei</taxon>
        <taxon>Protacanthopterygii</taxon>
        <taxon>Salmoniformes</taxon>
        <taxon>Salmonidae</taxon>
        <taxon>Salmoninae</taxon>
        <taxon>Oncorhynchus</taxon>
    </lineage>
</organism>
<evidence type="ECO:0000313" key="16">
    <source>
        <dbReference type="Proteomes" id="UP000193380"/>
    </source>
</evidence>
<reference evidence="15" key="2">
    <citation type="submission" date="2014-03" db="EMBL/GenBank/DDBJ databases">
        <authorList>
            <person name="Genoscope - CEA"/>
        </authorList>
    </citation>
    <scope>NUCLEOTIDE SEQUENCE</scope>
</reference>
<reference evidence="15" key="1">
    <citation type="journal article" date="2014" name="Nat. Commun.">
        <title>The rainbow trout genome provides novel insights into evolution after whole-genome duplication in vertebrates.</title>
        <authorList>
            <person name="Berthelot C."/>
            <person name="Brunet F."/>
            <person name="Chalopin D."/>
            <person name="Juanchich A."/>
            <person name="Bernard M."/>
            <person name="Noel B."/>
            <person name="Bento P."/>
            <person name="Da Silva C."/>
            <person name="Labadie K."/>
            <person name="Alberti A."/>
            <person name="Aury J.M."/>
            <person name="Louis A."/>
            <person name="Dehais P."/>
            <person name="Bardou P."/>
            <person name="Montfort J."/>
            <person name="Klopp C."/>
            <person name="Cabau C."/>
            <person name="Gaspin C."/>
            <person name="Thorgaard G.H."/>
            <person name="Boussaha M."/>
            <person name="Quillet E."/>
            <person name="Guyomard R."/>
            <person name="Galiana D."/>
            <person name="Bobe J."/>
            <person name="Volff J.N."/>
            <person name="Genet C."/>
            <person name="Wincker P."/>
            <person name="Jaillon O."/>
            <person name="Roest Crollius H."/>
            <person name="Guiguen Y."/>
        </authorList>
    </citation>
    <scope>NUCLEOTIDE SEQUENCE [LARGE SCALE GENOMIC DNA]</scope>
</reference>
<keyword evidence="10" id="KW-0325">Glycoprotein</keyword>
<evidence type="ECO:0000259" key="14">
    <source>
        <dbReference type="Pfam" id="PF03522"/>
    </source>
</evidence>
<dbReference type="GO" id="GO:0055064">
    <property type="term" value="P:chloride ion homeostasis"/>
    <property type="evidence" value="ECO:0007669"/>
    <property type="project" value="TreeGrafter"/>
</dbReference>
<dbReference type="AlphaFoldDB" id="A0A060XI20"/>
<evidence type="ECO:0000256" key="3">
    <source>
        <dbReference type="ARBA" id="ARBA00010593"/>
    </source>
</evidence>
<dbReference type="STRING" id="8022.A0A060XI20"/>
<feature type="transmembrane region" description="Helical" evidence="12">
    <location>
        <begin position="455"/>
        <end position="478"/>
    </location>
</feature>
<feature type="transmembrane region" description="Helical" evidence="12">
    <location>
        <begin position="47"/>
        <end position="69"/>
    </location>
</feature>
<feature type="transmembrane region" description="Helical" evidence="12">
    <location>
        <begin position="81"/>
        <end position="106"/>
    </location>
</feature>
<proteinExistence type="inferred from homology"/>
<feature type="domain" description="SLC12A transporter C-terminal" evidence="14">
    <location>
        <begin position="585"/>
        <end position="671"/>
    </location>
</feature>
<feature type="transmembrane region" description="Helical" evidence="12">
    <location>
        <begin position="303"/>
        <end position="324"/>
    </location>
</feature>
<evidence type="ECO:0000256" key="2">
    <source>
        <dbReference type="ARBA" id="ARBA00004656"/>
    </source>
</evidence>
<evidence type="ECO:0000256" key="9">
    <source>
        <dbReference type="ARBA" id="ARBA00023136"/>
    </source>
</evidence>
<dbReference type="GO" id="GO:0006884">
    <property type="term" value="P:cell volume homeostasis"/>
    <property type="evidence" value="ECO:0007669"/>
    <property type="project" value="TreeGrafter"/>
</dbReference>
<feature type="transmembrane region" description="Helical" evidence="12">
    <location>
        <begin position="127"/>
        <end position="151"/>
    </location>
</feature>
<dbReference type="GO" id="GO:0015379">
    <property type="term" value="F:potassium:chloride symporter activity"/>
    <property type="evidence" value="ECO:0007669"/>
    <property type="project" value="TreeGrafter"/>
</dbReference>
<keyword evidence="8 12" id="KW-1133">Transmembrane helix</keyword>
<dbReference type="EMBL" id="FR905189">
    <property type="protein sequence ID" value="CDQ76964.1"/>
    <property type="molecule type" value="Genomic_DNA"/>
</dbReference>
<dbReference type="GO" id="GO:0005765">
    <property type="term" value="C:lysosomal membrane"/>
    <property type="evidence" value="ECO:0007669"/>
    <property type="project" value="UniProtKB-SubCell"/>
</dbReference>
<keyword evidence="9 12" id="KW-0472">Membrane</keyword>
<evidence type="ECO:0000256" key="4">
    <source>
        <dbReference type="ARBA" id="ARBA00019359"/>
    </source>
</evidence>
<dbReference type="PANTHER" id="PTHR11827:SF98">
    <property type="entry name" value="SOLUTE CARRIER FAMILY 12 MEMBER 9"/>
    <property type="match status" value="1"/>
</dbReference>
<dbReference type="InterPro" id="IPR004841">
    <property type="entry name" value="AA-permease/SLC12A_dom"/>
</dbReference>
<evidence type="ECO:0000256" key="10">
    <source>
        <dbReference type="ARBA" id="ARBA00023180"/>
    </source>
</evidence>
<feature type="transmembrane region" description="Helical" evidence="12">
    <location>
        <begin position="380"/>
        <end position="404"/>
    </location>
</feature>